<keyword evidence="1" id="KW-0503">Monooxygenase</keyword>
<comment type="caution">
    <text evidence="1">The sequence shown here is derived from an EMBL/GenBank/DDBJ whole genome shotgun (WGS) entry which is preliminary data.</text>
</comment>
<gene>
    <name evidence="1" type="ORF">LOK49_LG08G02346</name>
</gene>
<evidence type="ECO:0000313" key="2">
    <source>
        <dbReference type="Proteomes" id="UP001060215"/>
    </source>
</evidence>
<dbReference type="EMBL" id="CM045766">
    <property type="protein sequence ID" value="KAI8003334.1"/>
    <property type="molecule type" value="Genomic_DNA"/>
</dbReference>
<protein>
    <submittedName>
        <fullName evidence="1">Monooxygenase 1</fullName>
    </submittedName>
</protein>
<reference evidence="1 2" key="1">
    <citation type="journal article" date="2022" name="Plant J.">
        <title>Chromosome-level genome of Camellia lanceoleosa provides a valuable resource for understanding genome evolution and self-incompatibility.</title>
        <authorList>
            <person name="Gong W."/>
            <person name="Xiao S."/>
            <person name="Wang L."/>
            <person name="Liao Z."/>
            <person name="Chang Y."/>
            <person name="Mo W."/>
            <person name="Hu G."/>
            <person name="Li W."/>
            <person name="Zhao G."/>
            <person name="Zhu H."/>
            <person name="Hu X."/>
            <person name="Ji K."/>
            <person name="Xiang X."/>
            <person name="Song Q."/>
            <person name="Yuan D."/>
            <person name="Jin S."/>
            <person name="Zhang L."/>
        </authorList>
    </citation>
    <scope>NUCLEOTIDE SEQUENCE [LARGE SCALE GENOMIC DNA]</scope>
    <source>
        <strain evidence="1">SQ_2022a</strain>
    </source>
</reference>
<keyword evidence="2" id="KW-1185">Reference proteome</keyword>
<proteinExistence type="predicted"/>
<keyword evidence="1" id="KW-0560">Oxidoreductase</keyword>
<organism evidence="1 2">
    <name type="scientific">Camellia lanceoleosa</name>
    <dbReference type="NCBI Taxonomy" id="1840588"/>
    <lineage>
        <taxon>Eukaryota</taxon>
        <taxon>Viridiplantae</taxon>
        <taxon>Streptophyta</taxon>
        <taxon>Embryophyta</taxon>
        <taxon>Tracheophyta</taxon>
        <taxon>Spermatophyta</taxon>
        <taxon>Magnoliopsida</taxon>
        <taxon>eudicotyledons</taxon>
        <taxon>Gunneridae</taxon>
        <taxon>Pentapetalae</taxon>
        <taxon>asterids</taxon>
        <taxon>Ericales</taxon>
        <taxon>Theaceae</taxon>
        <taxon>Camellia</taxon>
    </lineage>
</organism>
<accession>A0ACC0GRK5</accession>
<dbReference type="Proteomes" id="UP001060215">
    <property type="component" value="Chromosome 9"/>
</dbReference>
<sequence>MDPLTSLPILQLHDGTVIKAKVVIGCDGVNSVIANFIGLKPLKQSTMGGARGFTNYENGHGFSPEFVTIRKGHVLLGRYPIDHNLVFWFVARPITPQDLTMSKDTTKIISSALESVKGFPREMLEMIQNCDVDSLTFNDTRYRAPWELLNARFRKGTVTVAGDAMHVMGPFLGQGGSIALEDAIVLARCLATQKRAEVALDQYIGERRMRLVQISTKTYAIGALLETSSVVVKLLCIVLMVIFFRDRLGHTRYDCGRL</sequence>
<evidence type="ECO:0000313" key="1">
    <source>
        <dbReference type="EMBL" id="KAI8003334.1"/>
    </source>
</evidence>
<name>A0ACC0GRK5_9ERIC</name>